<keyword evidence="2" id="KW-1133">Transmembrane helix</keyword>
<dbReference type="Pfam" id="PF18202">
    <property type="entry name" value="TQ"/>
    <property type="match status" value="17"/>
</dbReference>
<feature type="compositionally biased region" description="Pro residues" evidence="1">
    <location>
        <begin position="7546"/>
        <end position="7564"/>
    </location>
</feature>
<feature type="compositionally biased region" description="Basic and acidic residues" evidence="1">
    <location>
        <begin position="298"/>
        <end position="308"/>
    </location>
</feature>
<feature type="domain" description="DUF5979" evidence="4">
    <location>
        <begin position="7125"/>
        <end position="7259"/>
    </location>
</feature>
<feature type="domain" description="DUF5979" evidence="4">
    <location>
        <begin position="1069"/>
        <end position="1181"/>
    </location>
</feature>
<dbReference type="InterPro" id="IPR046022">
    <property type="entry name" value="DUF5979"/>
</dbReference>
<feature type="domain" description="DUF5979" evidence="4">
    <location>
        <begin position="3668"/>
        <end position="3782"/>
    </location>
</feature>
<evidence type="ECO:0000259" key="4">
    <source>
        <dbReference type="Pfam" id="PF19407"/>
    </source>
</evidence>
<dbReference type="Gene3D" id="2.60.40.3930">
    <property type="match status" value="17"/>
</dbReference>
<dbReference type="InterPro" id="IPR041100">
    <property type="entry name" value="TQ"/>
</dbReference>
<feature type="domain" description="DUF5979" evidence="4">
    <location>
        <begin position="1826"/>
        <end position="1940"/>
    </location>
</feature>
<feature type="domain" description="T-Q ester bond containing" evidence="3">
    <location>
        <begin position="5958"/>
        <end position="6099"/>
    </location>
</feature>
<feature type="domain" description="DUF5979" evidence="4">
    <location>
        <begin position="3798"/>
        <end position="3915"/>
    </location>
</feature>
<feature type="domain" description="T-Q ester bond containing" evidence="3">
    <location>
        <begin position="5683"/>
        <end position="5824"/>
    </location>
</feature>
<feature type="domain" description="T-Q ester bond containing" evidence="3">
    <location>
        <begin position="6670"/>
        <end position="6830"/>
    </location>
</feature>
<feature type="domain" description="T-Q ester bond containing" evidence="3">
    <location>
        <begin position="6250"/>
        <end position="6381"/>
    </location>
</feature>
<feature type="compositionally biased region" description="Low complexity" evidence="1">
    <location>
        <begin position="273"/>
        <end position="297"/>
    </location>
</feature>
<feature type="domain" description="DUF5979" evidence="4">
    <location>
        <begin position="4298"/>
        <end position="4427"/>
    </location>
</feature>
<feature type="compositionally biased region" description="Pro residues" evidence="1">
    <location>
        <begin position="7587"/>
        <end position="7598"/>
    </location>
</feature>
<feature type="region of interest" description="Disordered" evidence="1">
    <location>
        <begin position="171"/>
        <end position="197"/>
    </location>
</feature>
<dbReference type="Pfam" id="PF19407">
    <property type="entry name" value="DUF5979"/>
    <property type="match status" value="30"/>
</dbReference>
<proteinExistence type="predicted"/>
<feature type="domain" description="DUF5979" evidence="4">
    <location>
        <begin position="3170"/>
        <end position="3292"/>
    </location>
</feature>
<feature type="domain" description="T-Q ester bond containing" evidence="3">
    <location>
        <begin position="5149"/>
        <end position="5278"/>
    </location>
</feature>
<feature type="domain" description="T-Q ester bond containing" evidence="3">
    <location>
        <begin position="5005"/>
        <end position="5146"/>
    </location>
</feature>
<feature type="domain" description="T-Q ester bond containing" evidence="3">
    <location>
        <begin position="6386"/>
        <end position="6539"/>
    </location>
</feature>
<feature type="domain" description="DUF5979" evidence="4">
    <location>
        <begin position="1187"/>
        <end position="1328"/>
    </location>
</feature>
<feature type="transmembrane region" description="Helical" evidence="2">
    <location>
        <begin position="7621"/>
        <end position="7643"/>
    </location>
</feature>
<gene>
    <name evidence="5" type="ORF">HHJ74_06815</name>
</gene>
<dbReference type="PANTHER" id="PTHR24216">
    <property type="entry name" value="PAXILLIN-RELATED"/>
    <property type="match status" value="1"/>
</dbReference>
<feature type="domain" description="DUF5979" evidence="4">
    <location>
        <begin position="4433"/>
        <end position="4532"/>
    </location>
</feature>
<feature type="domain" description="DUF5979" evidence="4">
    <location>
        <begin position="3923"/>
        <end position="4027"/>
    </location>
</feature>
<feature type="domain" description="T-Q ester bond containing" evidence="3">
    <location>
        <begin position="6101"/>
        <end position="6245"/>
    </location>
</feature>
<feature type="domain" description="DUF5979" evidence="4">
    <location>
        <begin position="3299"/>
        <end position="3421"/>
    </location>
</feature>
<feature type="region of interest" description="Disordered" evidence="1">
    <location>
        <begin position="223"/>
        <end position="365"/>
    </location>
</feature>
<feature type="domain" description="DUF5979" evidence="4">
    <location>
        <begin position="4171"/>
        <end position="4292"/>
    </location>
</feature>
<evidence type="ECO:0000256" key="2">
    <source>
        <dbReference type="SAM" id="Phobius"/>
    </source>
</evidence>
<feature type="domain" description="T-Q ester bond containing" evidence="3">
    <location>
        <begin position="7264"/>
        <end position="7406"/>
    </location>
</feature>
<accession>A0A848RN40</accession>
<reference evidence="5 6" key="1">
    <citation type="submission" date="2020-04" db="EMBL/GenBank/DDBJ databases">
        <title>Antimicrobial susceptibility and clonality of vaginal-derived multi-drug resistant Mobiluncus isolates in China.</title>
        <authorList>
            <person name="Zhang X."/>
        </authorList>
    </citation>
    <scope>NUCLEOTIDE SEQUENCE [LARGE SCALE GENOMIC DNA]</scope>
    <source>
        <strain evidence="5 6">7</strain>
    </source>
</reference>
<comment type="caution">
    <text evidence="5">The sequence shown here is derived from an EMBL/GenBank/DDBJ whole genome shotgun (WGS) entry which is preliminary data.</text>
</comment>
<dbReference type="NCBIfam" id="NF033903">
    <property type="entry name" value="VaFE_rpt"/>
    <property type="match status" value="14"/>
</dbReference>
<feature type="domain" description="DUF5979" evidence="4">
    <location>
        <begin position="1700"/>
        <end position="1820"/>
    </location>
</feature>
<feature type="domain" description="DUF5979" evidence="4">
    <location>
        <begin position="4538"/>
        <end position="4631"/>
    </location>
</feature>
<dbReference type="Proteomes" id="UP000582487">
    <property type="component" value="Unassembled WGS sequence"/>
</dbReference>
<keyword evidence="2" id="KW-0812">Transmembrane</keyword>
<protein>
    <submittedName>
        <fullName evidence="5">VaFE repeat-containing surface-anchored protein</fullName>
    </submittedName>
</protein>
<feature type="domain" description="T-Q ester bond containing" evidence="3">
    <location>
        <begin position="5280"/>
        <end position="5429"/>
    </location>
</feature>
<keyword evidence="2" id="KW-0472">Membrane</keyword>
<feature type="compositionally biased region" description="Basic and acidic residues" evidence="1">
    <location>
        <begin position="177"/>
        <end position="186"/>
    </location>
</feature>
<feature type="domain" description="DUF5979" evidence="4">
    <location>
        <begin position="3053"/>
        <end position="3164"/>
    </location>
</feature>
<feature type="domain" description="DUF5979" evidence="4">
    <location>
        <begin position="2313"/>
        <end position="2429"/>
    </location>
</feature>
<dbReference type="EMBL" id="JABCUV010000006">
    <property type="protein sequence ID" value="NMW93407.1"/>
    <property type="molecule type" value="Genomic_DNA"/>
</dbReference>
<evidence type="ECO:0000313" key="5">
    <source>
        <dbReference type="EMBL" id="NMW93407.1"/>
    </source>
</evidence>
<feature type="region of interest" description="Disordered" evidence="1">
    <location>
        <begin position="6805"/>
        <end position="6832"/>
    </location>
</feature>
<feature type="transmembrane region" description="Helical" evidence="2">
    <location>
        <begin position="32"/>
        <end position="52"/>
    </location>
</feature>
<feature type="domain" description="DUF5979" evidence="4">
    <location>
        <begin position="1946"/>
        <end position="2060"/>
    </location>
</feature>
<feature type="domain" description="DUF5979" evidence="4">
    <location>
        <begin position="1335"/>
        <end position="1446"/>
    </location>
</feature>
<feature type="domain" description="DUF5979" evidence="4">
    <location>
        <begin position="2687"/>
        <end position="2796"/>
    </location>
</feature>
<feature type="region of interest" description="Disordered" evidence="1">
    <location>
        <begin position="7371"/>
        <end position="7408"/>
    </location>
</feature>
<evidence type="ECO:0000259" key="3">
    <source>
        <dbReference type="Pfam" id="PF18202"/>
    </source>
</evidence>
<feature type="compositionally biased region" description="Low complexity" evidence="1">
    <location>
        <begin position="5426"/>
        <end position="5436"/>
    </location>
</feature>
<organism evidence="5 6">
    <name type="scientific">Mobiluncus mulieris</name>
    <dbReference type="NCBI Taxonomy" id="2052"/>
    <lineage>
        <taxon>Bacteria</taxon>
        <taxon>Bacillati</taxon>
        <taxon>Actinomycetota</taxon>
        <taxon>Actinomycetes</taxon>
        <taxon>Actinomycetales</taxon>
        <taxon>Actinomycetaceae</taxon>
        <taxon>Mobiluncus</taxon>
    </lineage>
</organism>
<feature type="domain" description="DUF5979" evidence="4">
    <location>
        <begin position="2924"/>
        <end position="3045"/>
    </location>
</feature>
<evidence type="ECO:0000256" key="1">
    <source>
        <dbReference type="SAM" id="MobiDB-lite"/>
    </source>
</evidence>
<sequence length="7651" mass="820773">MGDKTRGTQGRMPVSGLIKVGKGKRRRTTRNWGAAFVAASVAVAWTVGGLVMPSMAAEPAVIGKVHPEVNISGGGTANVSLAGQNTNLYYAALSTNLFTTIDRVYAQKMYGKTEQLGDFTAQYLPRACFVRDDRIISNEPLGNFIRMDEGGPSYLGRRYGAWVLYPNGSKSFSVDSSKSRSADRSVDSPSDVDDADDTEDTLKLTLDKLSFDDVVGDAAAAADKEFSDSQLPNEKTGKEQKQTAESPVENPKESLASKEGGETQAKDVPPNGSESSSNSESAPELAKPTPAETSTTETEPKETKKPSETKPSSQFVEEKGHKAGNLDKESKSLEDRSAVSKQGKDSAENSNKADKNQGKDRSAVGQDRAVLFSAFQLKTKELKVKFDPQKSKDKAIEDVNKQVDEIQKDALQQLDEFVTKNRVPQDIADKFRTKLNIQFENMRRQAVEFLEKKYAKGAIGADEWRNCQQSGPIVPDGSLVLVNEARLDNHNKKAWYLGVKQNDYTISRLLQYASEGSGNIKADGADSFCVEPLKGLQPGAHNIYTHPSTLEWAQNHPERAELVKALAWHYKQFAQPKEYAKYQNAIWSVVMGLPSMVGSWDGMKRFWVSEPGSSAGLISAAESAYKTRPSVVQALKSMHLDQISVDTAPDGKSKVIFLQLNDYDKSSEIRRAIGNSVYLRVTGATTPEGKPVDRVSLEEAERGVHFLVKNQDQFSVAFAGTLNNAQDAYFLDKPSHDTQAQVTVLSKKITVSGSLKIQWGTTASSDPQVGTTVLVNGNNQNPGGPETIDISKYGQNDTITLTDSVTYSGLAKFAISKDNYYLVGKLKRVRDGKTIEMPVRPMLQDIKDIPAGSFQGIFPVQLKVSDMKAGDKYYYEEYILTTDPRYEKNKKVESGWYGSLSVVVSHEGENPDQTVKVKGSNAKLLINKIGAGESAKAKGNVTFDVYCKKDNKPTTMSRLYAPAAGGPASTNGAEPATELVVVPGSNCQVTETYSSQDVTFTDKDAVSFKAVVLGNHQQQQIPAPASTTVDQDGHRLRAVTSFDVPQGATQVTVNTTNNYQADNAAKFILKKEFRTTDGSTLGDGGYRFTVDCAGYPSDALTLKRENGYQWEFTQLKGKALKAGTKCTVKEVSQHQHPNHDWQSVSFSVQGTTGMPEDNGVSFVLPSASQATAVVTATNTYELKKGSLQVTKRVSTNAKDNPWKNQNFSFEADCFVPHPGHNSWAGQTNFERRRTGAEAASAAWIRPVNVKPGTPTLLANKTLPVGTMCLVWENEVGGDVRPNLTWTGAGDNVTYTDGASRAHTTARRVFITADNGGTPGIALTATNDFQVPYGSFKISKKVTGDAAGDAKVKNHEFTFKINCVGLNEQTVKVRPDQAVDFTTYTKQKVKAGTQCRIHEDAADIKGITSQLTAWEGNNSVQEGNDLRITVPAAGEPELTVSATNTVTKDTAKFKIQKLVQPQGTEFNGNFKFTYSCTDPDKNVYTNTKPYGAQAVKDFIEVTAGQSSEEITVPANSKCHVTEDKSLPSVKDTTSKNPLKYNKLSFNPAGQNQTSGEFSPSKNQVLTVSATNHYTPKTTGFQLSKKVTGNNKANHASDTFNFGWSCQPREGKAIDGNVTLADNGSHTVSDLPVGTKCVLWENVATPKANENNQTKWTLPGQQAVTGKTINNHANAVEFTVDKENAAIVVEANNSFDIPNTILTVQKKVVKGDQAVVDNNKEYRVSVSCVYPTDKTNHVVATDKALKADGILKFEADENGIKIPVGASCTVEENRTSAELEGHNLAIQLKVGGKNIADSNANKAENITVPAEGKTVTVENTYNRKVGGFKLTKVVTGEGLDTAEALQANGGKFVFTYDCALGGKSVKTGTLEVTPQTGAEANNIPAGATCTVTEKAVTAPSGFRAPESPTWKVNGADASGVIKIVEKTDATQNPVLEATNTYNPYQVKFNLRKIVNTDDHTQPGGEYGFHVDCGQGATKDVKLNQDNKYTWDSASTPEFSRLSAKSCTVTETVLPTLEGYTYQGVKYSVSDASAATDAAKHSVTFAFPPKGDVSVAVSAINSYRRQQGSIEVEKIVTIADNAKNPWDGKRYSFEADCANPVMNWSDHDRVEVEAGKKGQMHRGRWVGSVCHVWENTADTVDVINQLNWENGCEAVEPYTDKQGVEHPQACKVTIKADSKGTSGVKVSAKNHLTVQYGTFSLAKKLSGDAADDAKALNTDFNFRVNCGEAYNEVVKIKPGATWALPDGKVKVGSTCTVHELPAEIPGLSSTFAGWEGNGYTPADDNGITVNVAKTEPGAQPVVFTANNQADYNLGKFKIRKSVVPQGTSFEGAFHFTYNCTPPAGKTVKPDLALNGEVDVPAGEASAEITVPADSTCTVTEADPKDAPKPVVADDKNPLKYQGTSFQGVPGLASKAITVGKDQVIEFEAVNKYVSQEGGFEFFKSVVGNNASKHTQDKFNFHWYCQARDKQVFSGSQNLSDKGNKKVTKLPVGTKCALWEDSFKKLEDEAKPETKWLQGSSEIKTEKVKDAQGNTHDGVNFEIKSEKDTFSVTAQNKFDIPSTELKVKKLVKADKASEVAAGKQFTVNVTCVYPTDGQTYTIADAEKDGVFKHNQEKTFKTDKSGKNPIPVGATCTVTEDVASADVPGHNWSVQIADGSTVVKTHTTQVKVPKAGKTVTITNDYQRKVGSFKLSKFVAGVDANTALAANDAKFEFKYNCKLDGKPVKDGTISLSATQMSTEITGIPAGAKCVVSEPKVKAPHGYAVPTLSWKLDGAQAADGTATITEGNTSTLDATNTYTPYQVKFDLKKLVKANDQAKLDGDFTFQVSCAQTSVDVTLNQANDYSWDSSKFAGKPILSGETCTIVETGTADIANYNHKSVEYTVSGSGVTKGNKAPAKGVSFTLPKTGDASVSVTATNTYDHQLGSLQLTKAVSVKDNAANPWDNKSYGFTVDCYQPGEGEQVGEKLSTKAVSLKAGETKTVVEKAKVGTVCFVKETVADTPDVTNQLTWENAGTTVTSPDGVANARRVVIAEDQGKTPAMSVTATNRLEVHYGTFTLQKTLTGEAAADEDVTKTPVNFKVKCGDLSEQTVTVIPGGAPVDYATATGQKVKVGTACTVHEVPAKVTGVSSELTWQGSGTPAADNGVSVEIPAVGAPNVAINAVNNVTYNKAAFKIKKTVDPVATKFLGDFQFTYRCVAPNGKVYTQATPFNNQASAQYVSVAAGGESAEIIVPTDSKCTVTEADPQTTPAVDNKGANPVKYSGTQFTPGGKGLTSASFTVTKGTEVVTATAKNLYVPQTTGFQFSKAVSGNNVANHPGKFNFGYTCKLPNGQKTAVKTEQLGANDPAVNVTDLPVGTECVLWEESVEKTQPSEKISTTWTVGAAKPVVGSKQTDHQGTPHDNAVKFKVDKENEAVSITAENTFEVSGTELTVKKTVTKDNNSEIADSKSFKVSIKCVYPTDKAEHTIATDEPLTNGQSKTFKTDDTGTAIPVGAKCTVTEDETSAKVAGHTWKLEVKDPNQVSTKGLSAEKDKAKNTVELVNDYKREVGGFKLTKAVAGKGIDFAKAADANNGKFEFTYDCVLDGKTVKNGKGKLDLTKDKQTVEVKDIPTDATCTLKETAPTAPTGFAAPTAPTWKIGSTTSDSGMVTIKEGQTAEVVATNTYTPYQVKFTLKKVIKADKALDGDFKFQVTCGDKTQSVTLNKDNKYTWESSELKTPQILSGVKCHLEETSEQAFKSHTWKSLDYQVDGKGVDTSVDKDAKRVNFTLPATGDADVTITATNTYDRNKGALQLQKIAKVNGHDVSKDAKANPLPNHQYQFEVTCYDPADNGLGAKTQAVTVPLQAGAPPQTVIKDAPVGSVCFIKETPVKTEAVIGTLSWEGDGTNAVDPDNAANVRKVVIGGEKGDVQQVNVKAVNDLTVQYGIFSLHKELAGDAQNDKDVKSKDFEFTVKCPGLDDQKVTLKGGETKTLPEGKMKVGTKCSVHEVPATVAGVTFDPVSWSQNATARTDGGIDVTIPATGVKDLSFTATNKAVYDKATFQIQKVISSTENLAFEDGFKFTYTCKAPNGKTFTQKAPFGAQTGVDTINVKAGQPSGIITVPQGSKCTVSEANPKDLPKLVNDPNRNPVKYQENGTSIKVGDKTVTGLTSAEFTADGQMVTVIATNTYVEKITGFQFKKTLDGNNAGKYQDQQFSFGYTCKTPKEVRSGDAKLKSADDPVKVENLPVGTECTLWENKVNPKNAEKVSTTWTIDGKPVSSGSVTDHNGVKHTNANGVTFKVETEGTPVNVVATNKFDIPSTSFKIHKTVTNKTDGYHVPADKGFKFDVTCTYPTDDAEHVIAKDELVKGGQDSKNFEADVDGVPIPVGASCTVTEKNAAVANYSLAVTMKDGGKALTVETKQADQTKSEPGYTAKVITTVEAKTVNVENTYTRDFGIFKIEKKTTAQSYIEKPSSFDFKYTCKDPKDSKAEVKQGILNVGEAAVSSQQIPVGYKCEVSEVDPKVKGAKWAHTLSQKTFVIQKSEVQTASLTATNDFTDSTGKFKVTKKVKNDDKLALPLNATYNFEWWCGPKGAEAPQKWNTFSLKQGETFESGEIASGSECGIREVKPTGDFAAVGANVEVTWSLAETKTTQGATSVKAPVLVDSEQAFVFGKQGDSAGKFTIGKNGSEQILTATNEVKQTYVDLSLEKVAQSSNNNGDPGLSVDKFNYWNSYYQAWGGFVTRNFVEMQVTCNDKPVADKAHPEGIWKVPLNGKIDLPVKVAIGSKCTVAELDKGFNDYKMLFYGRWRHSVDMSAKSLDGIDVSKRYDFDAVEDDKAQAAIDFDVSGKTKVEVKMTNNWDCFSKVTSELGTNLTDAKKVNGVRQIDLSEKKSDGTNKYTDWVTLTDVVEFKNLPKRNYTVMGRLFNASKSGKLTAADFNNPNQYLNWKNPQGHTWNYVYQEVNADSAKVTLTYEIPVSLFEANPDGIAAGVAVYRSDYWNPQCAGNCGLMAVEPTLPQNQQVKPIWKGELKTQVLNPVTKSNMLQVGKGAPEIQSIADTVTYTNVAPGSYDLYGRIVALGNEGLVIGEGTANVTTAEAGSNALSSGEWNNDQIKVNTASLEDAVKNDAKGFVTYEFLLPKGSATSGAAVETLKGQAVASHVDDNDVMQQLFTPTLRTTATVGSENGTKTVDANATGTVEVFDKVEYRNLPGGKKYTVTGKLHFKSADGTDGGELPGVDSASGTIDLTSQKATEGHSGTVTLKFTVPVEKLQQKIVVAFEEVKDGNILVAAHADITDEAQTVYSPKIGTTASAAPGFSATADTPATVDMSNAKPLKGKDSRKAELGNVAVIDTVEYHGLEAGKYVLYGELKKLSDGKEVSTAKTSSHSFTVDAVTGVHGTQSVTFSDLKVQSGETYVVYEYLFKAGDFQVDKPDTKKAIASHADPEDKGQTVTVPGVTTDATDGDGDKYVDSSQNFTIKDTVTATGLIPGKTYDVSGELMVDNGTPQGATTGIKQTGTITAKADGTGETVLEFPVTAQQAQDLGLVGKPIVVFEDLSLDGKKVAVHHDIKDEKQTVYNGGLKTKAVDAADENQAMVPGQKSAAVVDTVTFNGRFEKSHSYTLVGELHYVNGTVVPGTKTETKTFQSDQDGAIAAQKMTFTVPAEYIKAGQNMVVFEKLFDAKKKDGTPVASHEDPNDPDQTITVQEVEITTTAYDGAAGDKSDPKDKNLDASKETVTIYDQVDYKGLNVGEEYTITGTLHYQADATLADGTQVKRGDEVPAQYVNVTPVKITANKASSDESGAVKAIVKFEVQKTALATAPVVVFETLYQGTVEVATHQDIDDGSQVVYHPSLRTLATVNGAKVIQMKKDSKENLTVTDQITWANLAPGTYTLEGSLMEVKDGQLVSNTPVAKGQTQKVEVAAGKAGATTSTGEAQMTFKLPVDKVKSGSQFVVYQILKDKSGQVVATHADPKSDDQTVTVGSLDTTATDAADGNKHADNAAAVTINDKVDYSGLNLAATYPDGTLKAYLVRGELMDKATGKPVAGVAPVERVIGAANSVYRVGDQNRPVEEEITSGAGSVVLSFQVPAKLTQGKVLVAFETVYEEGREFLIHHDINDDAQTVYTPSVKTQARVDSERNLLLADKDSTIKDTVTLSGLKTGETYVLSGVLMDKATGQPVLGKDMQAITAVSEPLKAESGAFVKTDAVSFTVPAGTVKADTELVVFEKLWVANEVTVDTKTKTVTPKDTKTGKSQPAASHEDITDENQTVKSGTSPSLKTVLSADGKREWVENNTNIPTVPHASDSLIDTVLYTGLTEGVSYRLDAKLMEINPVTGKVSETPVATGYTEFTAKTSDGTAQVTFNGITGKLKAGYKYVAYEKMTRPGQPDKPVPPPHEDPKDPNQTVVSEHNPGITTTLTDAQAAKGTDGKVISLTRDAQLKDVVRVTQTGLIEGAKYHVFSKLVNQANPDQVVSAGMQEFTATGDQLRSVTVKFTVPKETLQELAGSDPSAEFKLVAYEYLALDSDTDIVNKEATSEIEAVGFKTGKTWAATHADPNDAGQTVTVVKAPKIGTTLKYGQSKTVWVADKVELTDTVEYFNLQPKTKYTLSGNLMGGTSAESLSDTGVKATTEFTTPAAANGAQTVSGTAVVKFTVPREVLERNEKLVAYEYLTIDGNPVASHEDPKDENQTVTSKKPGVGTYATVDKLKAFDVTDGKKDAFTIKDTVRLYNVEEGKTYAIAGQLYEQSVAGDEGSALAKAATTVKVTASMAKPATEVEKTKYGEDVKVYETEMDLTVKREDLTKNQVVKDDIALVVYEQLWAEGTYEKVNDTEVTPKGKSEPVAKHNDPQSSSQSITAEPQFGSLKLTKTVTGWEDAFAKVARPEASYKFTVKCVQKGSVDEFTLKEGEEKTVEGIPLGDTCTISEDVQGAVNQAGLKDTVKFTAVNGVTVDSQVNGEAVVKIGGTANGSDTVANVEVTAENSFSYDPVITTNTISQFGKVLENGGVLTDTVTYKQMPAGNYVLHTYFVEMVKDEATGKTVAKKIDYVPSYVTEQTVKADATTPENGYNGTWTVSVDIPDTLHEVGKKVVVWQDVYVAPQTADMTKFKDGLNKLSAGETSKVAKLVVSHHETSEQQGDGYQWFKVSSNYGSFQVEKTVENGAGLSENVSRQLPKTFKFEYEAKLPAGALLKPGTQPKGEFTLTVDSSNPALAKSPVFEGFPVGTEVAITETGVEGTMPTGATMSTTWATADGKAKTKAWSSDRKSDKVTVKIQPRGLLQVKATNHFESTYPKLATLATTVDGAKMLKPSEATPVLDTVTYSGLVADREYWLLTQLVYTDDSTPVLGADGQPLARWTKVSAGKDGQGTWVVDRENPLVVPETTDSQRDLVFFESLFEVPNTPGDAGTKPPDPTDPSNPPIVEHKDPKDPKQVVSSRPKLEMQTVATIGADVKTIKTGEAVKITDTVSYNGLKAGGVYTLVGKLVRKTDGEDVSTPVTKTGLVADASGSGKWTMDIPLTAEQTKNLKQGDELVVFEKAYLGKMEDAASNPNLKPILAHEDFKDAGQTVTVVETPDTPPTTPPDTPPYTTPPVSPSTTTPPTTPPIPPVSPSTTTPPTTPPPPAPPVAPATTIPPAQAKMPPTLARTGAQAALVGMLSLAMIAAGGAIGLLAARRKRETTE</sequence>
<feature type="region of interest" description="Disordered" evidence="1">
    <location>
        <begin position="7541"/>
        <end position="7607"/>
    </location>
</feature>
<feature type="domain" description="T-Q ester bond containing" evidence="3">
    <location>
        <begin position="4844"/>
        <end position="4908"/>
    </location>
</feature>
<dbReference type="RefSeq" id="WP_004015916.1">
    <property type="nucleotide sequence ID" value="NZ_JABCUV010000006.1"/>
</dbReference>
<feature type="compositionally biased region" description="Basic and acidic residues" evidence="1">
    <location>
        <begin position="6805"/>
        <end position="6821"/>
    </location>
</feature>
<feature type="compositionally biased region" description="Polar residues" evidence="1">
    <location>
        <begin position="6822"/>
        <end position="6831"/>
    </location>
</feature>
<feature type="region of interest" description="Disordered" evidence="1">
    <location>
        <begin position="6357"/>
        <end position="6385"/>
    </location>
</feature>
<dbReference type="SMR" id="A0A848RN40"/>
<feature type="compositionally biased region" description="Basic and acidic residues" evidence="1">
    <location>
        <begin position="5414"/>
        <end position="5424"/>
    </location>
</feature>
<feature type="compositionally biased region" description="Polar residues" evidence="1">
    <location>
        <begin position="6240"/>
        <end position="6252"/>
    </location>
</feature>
<dbReference type="PANTHER" id="PTHR24216:SF65">
    <property type="entry name" value="PAXILLIN-LIKE PROTEIN 1"/>
    <property type="match status" value="1"/>
</dbReference>
<feature type="region of interest" description="Disordered" evidence="1">
    <location>
        <begin position="6217"/>
        <end position="6252"/>
    </location>
</feature>
<feature type="domain" description="T-Q ester bond containing" evidence="3">
    <location>
        <begin position="6977"/>
        <end position="7104"/>
    </location>
</feature>
<feature type="domain" description="T-Q ester bond containing" evidence="3">
    <location>
        <begin position="5826"/>
        <end position="5956"/>
    </location>
</feature>
<feature type="compositionally biased region" description="Pro residues" evidence="1">
    <location>
        <begin position="7381"/>
        <end position="7390"/>
    </location>
</feature>
<feature type="domain" description="T-Q ester bond containing" evidence="3">
    <location>
        <begin position="5430"/>
        <end position="5552"/>
    </location>
</feature>
<feature type="compositionally biased region" description="Basic and acidic residues" evidence="1">
    <location>
        <begin position="7393"/>
        <end position="7402"/>
    </location>
</feature>
<evidence type="ECO:0000313" key="6">
    <source>
        <dbReference type="Proteomes" id="UP000582487"/>
    </source>
</evidence>
<feature type="domain" description="T-Q ester bond containing" evidence="3">
    <location>
        <begin position="7412"/>
        <end position="7541"/>
    </location>
</feature>
<feature type="domain" description="DUF5979" evidence="4">
    <location>
        <begin position="2802"/>
        <end position="2918"/>
    </location>
</feature>
<feature type="domain" description="T-Q ester bond containing" evidence="3">
    <location>
        <begin position="6543"/>
        <end position="6666"/>
    </location>
</feature>
<feature type="compositionally biased region" description="Basic and acidic residues" evidence="1">
    <location>
        <begin position="316"/>
        <end position="362"/>
    </location>
</feature>
<feature type="domain" description="DUF5979" evidence="4">
    <location>
        <begin position="3427"/>
        <end position="3542"/>
    </location>
</feature>
<feature type="domain" description="DUF5979" evidence="4">
    <location>
        <begin position="2436"/>
        <end position="2555"/>
    </location>
</feature>
<feature type="domain" description="DUF5979" evidence="4">
    <location>
        <begin position="2196"/>
        <end position="2305"/>
    </location>
</feature>
<feature type="domain" description="DUF5979" evidence="4">
    <location>
        <begin position="4037"/>
        <end position="4164"/>
    </location>
</feature>
<feature type="domain" description="T-Q ester bond containing" evidence="3">
    <location>
        <begin position="5555"/>
        <end position="5679"/>
    </location>
</feature>
<feature type="region of interest" description="Disordered" evidence="1">
    <location>
        <begin position="5414"/>
        <end position="5441"/>
    </location>
</feature>
<name>A0A848RN40_9ACTO</name>
<feature type="domain" description="DUF5979" evidence="4">
    <location>
        <begin position="6838"/>
        <end position="6957"/>
    </location>
</feature>
<feature type="domain" description="DUF5979" evidence="4">
    <location>
        <begin position="1579"/>
        <end position="1677"/>
    </location>
</feature>
<feature type="compositionally biased region" description="Basic and acidic residues" evidence="1">
    <location>
        <begin position="250"/>
        <end position="265"/>
    </location>
</feature>
<feature type="compositionally biased region" description="Pro residues" evidence="1">
    <location>
        <begin position="7571"/>
        <end position="7580"/>
    </location>
</feature>
<feature type="domain" description="DUF5979" evidence="4">
    <location>
        <begin position="1452"/>
        <end position="1573"/>
    </location>
</feature>
<feature type="domain" description="DUF5979" evidence="4">
    <location>
        <begin position="3548"/>
        <end position="3662"/>
    </location>
</feature>
<feature type="domain" description="DUF5979" evidence="4">
    <location>
        <begin position="2561"/>
        <end position="2681"/>
    </location>
</feature>